<dbReference type="RefSeq" id="WP_166380956.1">
    <property type="nucleotide sequence ID" value="NZ_BAAATT010000030.1"/>
</dbReference>
<organism evidence="2 3">
    <name type="scientific">Catellatospora methionotrophica</name>
    <dbReference type="NCBI Taxonomy" id="121620"/>
    <lineage>
        <taxon>Bacteria</taxon>
        <taxon>Bacillati</taxon>
        <taxon>Actinomycetota</taxon>
        <taxon>Actinomycetes</taxon>
        <taxon>Micromonosporales</taxon>
        <taxon>Micromonosporaceae</taxon>
        <taxon>Catellatospora</taxon>
    </lineage>
</organism>
<sequence>MGGTDWTGVRERVEALRARPGSERLFGADTHGFTLAPALSGDELADLETWLGVRLPDDYRRFLTEVGAGGAGPFCGVNPVRRADPGWQWHGECAELTDVTRLAQPFLVDRPFEDLLAALDEQEPQEQDFTDPAAYQEAAERWRDGMREIVAGPEFSAGAICLVHEGCNLRYWLVVSGPARGGIWYDGSCDWADMIPEENDDDQPVGFGEWYLDWLGEAERSLAR</sequence>
<dbReference type="InterPro" id="IPR037883">
    <property type="entry name" value="Knr4/Smi1-like_sf"/>
</dbReference>
<dbReference type="InterPro" id="IPR018958">
    <property type="entry name" value="Knr4/Smi1-like_dom"/>
</dbReference>
<evidence type="ECO:0000259" key="1">
    <source>
        <dbReference type="SMART" id="SM00860"/>
    </source>
</evidence>
<keyword evidence="3" id="KW-1185">Reference proteome</keyword>
<dbReference type="Gene3D" id="3.40.1580.10">
    <property type="entry name" value="SMI1/KNR4-like"/>
    <property type="match status" value="1"/>
</dbReference>
<evidence type="ECO:0000313" key="3">
    <source>
        <dbReference type="Proteomes" id="UP000660339"/>
    </source>
</evidence>
<feature type="domain" description="Knr4/Smi1-like" evidence="1">
    <location>
        <begin position="38"/>
        <end position="213"/>
    </location>
</feature>
<dbReference type="SMART" id="SM00860">
    <property type="entry name" value="SMI1_KNR4"/>
    <property type="match status" value="1"/>
</dbReference>
<dbReference type="EMBL" id="BONJ01000030">
    <property type="protein sequence ID" value="GIG17269.1"/>
    <property type="molecule type" value="Genomic_DNA"/>
</dbReference>
<proteinExistence type="predicted"/>
<dbReference type="Pfam" id="PF09346">
    <property type="entry name" value="SMI1_KNR4"/>
    <property type="match status" value="1"/>
</dbReference>
<reference evidence="2" key="1">
    <citation type="submission" date="2021-01" db="EMBL/GenBank/DDBJ databases">
        <title>Whole genome shotgun sequence of Catellatospora methionotrophica NBRC 14553.</title>
        <authorList>
            <person name="Komaki H."/>
            <person name="Tamura T."/>
        </authorList>
    </citation>
    <scope>NUCLEOTIDE SEQUENCE</scope>
    <source>
        <strain evidence="2">NBRC 14553</strain>
    </source>
</reference>
<dbReference type="SUPFAM" id="SSF160631">
    <property type="entry name" value="SMI1/KNR4-like"/>
    <property type="match status" value="1"/>
</dbReference>
<comment type="caution">
    <text evidence="2">The sequence shown here is derived from an EMBL/GenBank/DDBJ whole genome shotgun (WGS) entry which is preliminary data.</text>
</comment>
<gene>
    <name evidence="2" type="ORF">Cme02nite_56010</name>
</gene>
<accession>A0A8J3PI18</accession>
<dbReference type="Proteomes" id="UP000660339">
    <property type="component" value="Unassembled WGS sequence"/>
</dbReference>
<evidence type="ECO:0000313" key="2">
    <source>
        <dbReference type="EMBL" id="GIG17269.1"/>
    </source>
</evidence>
<dbReference type="AlphaFoldDB" id="A0A8J3PI18"/>
<name>A0A8J3PI18_9ACTN</name>
<protein>
    <recommendedName>
        <fullName evidence="1">Knr4/Smi1-like domain-containing protein</fullName>
    </recommendedName>
</protein>